<comment type="caution">
    <text evidence="2">The sequence shown here is derived from an EMBL/GenBank/DDBJ whole genome shotgun (WGS) entry which is preliminary data.</text>
</comment>
<dbReference type="AlphaFoldDB" id="A0A0B1Q3R0"/>
<gene>
    <name evidence="2" type="ORF">LA66_15645</name>
</gene>
<dbReference type="RefSeq" id="WP_012092675.1">
    <property type="nucleotide sequence ID" value="NZ_BBWQ01000022.1"/>
</dbReference>
<protein>
    <submittedName>
        <fullName evidence="2">Metal-binding protein</fullName>
    </submittedName>
</protein>
<name>A0A0B1Q3R0_9HYPH</name>
<dbReference type="InterPro" id="IPR007332">
    <property type="entry name" value="DUF411"/>
</dbReference>
<evidence type="ECO:0000313" key="3">
    <source>
        <dbReference type="Proteomes" id="UP000030826"/>
    </source>
</evidence>
<reference evidence="2 3" key="1">
    <citation type="submission" date="2014-09" db="EMBL/GenBank/DDBJ databases">
        <title>Isolation and characterization of Aurantimonas altamirensis ON-56566 from clinical sample following a dog bite.</title>
        <authorList>
            <person name="Eshaghi A."/>
            <person name="Li A."/>
            <person name="Shahinas D."/>
            <person name="Bahn P."/>
            <person name="Kus J.V."/>
            <person name="Patel S.N."/>
        </authorList>
    </citation>
    <scope>NUCLEOTIDE SEQUENCE [LARGE SCALE GENOMIC DNA]</scope>
    <source>
        <strain evidence="2 3">ON-56566</strain>
    </source>
</reference>
<evidence type="ECO:0000313" key="2">
    <source>
        <dbReference type="EMBL" id="KHJ54006.1"/>
    </source>
</evidence>
<keyword evidence="1" id="KW-0732">Signal</keyword>
<dbReference type="EMBL" id="JRFJ01000004">
    <property type="protein sequence ID" value="KHJ54006.1"/>
    <property type="molecule type" value="Genomic_DNA"/>
</dbReference>
<dbReference type="STRING" id="370622.LA66_15645"/>
<sequence length="162" mass="17040">MQTIHMISRRSFLASATAFPLLLSTAGTVRSAGLPLVTVTKDTNCGCCGAWVEHIEAAGFPVSVVESSEVESLKQRLGVPAALYSCHTAEVDGYVIEGHVPAAALRRLLAARPLATGLAVPGMPAGSPGMDFPGVVPEPYEVFLFGPSVQKTFGRFRGAREI</sequence>
<proteinExistence type="predicted"/>
<feature type="signal peptide" evidence="1">
    <location>
        <begin position="1"/>
        <end position="31"/>
    </location>
</feature>
<dbReference type="Proteomes" id="UP000030826">
    <property type="component" value="Unassembled WGS sequence"/>
</dbReference>
<dbReference type="GeneID" id="97241182"/>
<accession>A0A0B1Q3R0</accession>
<organism evidence="2 3">
    <name type="scientific">Aureimonas altamirensis</name>
    <dbReference type="NCBI Taxonomy" id="370622"/>
    <lineage>
        <taxon>Bacteria</taxon>
        <taxon>Pseudomonadati</taxon>
        <taxon>Pseudomonadota</taxon>
        <taxon>Alphaproteobacteria</taxon>
        <taxon>Hyphomicrobiales</taxon>
        <taxon>Aurantimonadaceae</taxon>
        <taxon>Aureimonas</taxon>
    </lineage>
</organism>
<feature type="chain" id="PRO_5002060200" evidence="1">
    <location>
        <begin position="32"/>
        <end position="162"/>
    </location>
</feature>
<evidence type="ECO:0000256" key="1">
    <source>
        <dbReference type="SAM" id="SignalP"/>
    </source>
</evidence>
<dbReference type="OrthoDB" id="14727at2"/>
<dbReference type="Pfam" id="PF04214">
    <property type="entry name" value="DUF411"/>
    <property type="match status" value="1"/>
</dbReference>